<keyword evidence="3" id="KW-1185">Reference proteome</keyword>
<evidence type="ECO:0000256" key="1">
    <source>
        <dbReference type="SAM" id="Phobius"/>
    </source>
</evidence>
<dbReference type="OrthoDB" id="7728331at2"/>
<reference evidence="2 3" key="1">
    <citation type="submission" date="2017-07" db="EMBL/GenBank/DDBJ databases">
        <title>Genome Sequence of Sulfitobacter pseudonitzschiae Strain SMR1 Isolated from a culture of the Diatom Skeletonema marinoi.</title>
        <authorList>
            <person name="Topel M."/>
            <person name="Pinder M.I.M."/>
            <person name="Johansson O.N."/>
            <person name="Kourtchenko O."/>
            <person name="Godhe A."/>
            <person name="Clarke A.K."/>
        </authorList>
    </citation>
    <scope>NUCLEOTIDE SEQUENCE [LARGE SCALE GENOMIC DNA]</scope>
    <source>
        <strain evidence="2 3">SMR1</strain>
    </source>
</reference>
<protein>
    <submittedName>
        <fullName evidence="2">Uncharacterized protein</fullName>
    </submittedName>
</protein>
<keyword evidence="1" id="KW-0472">Membrane</keyword>
<keyword evidence="1" id="KW-0812">Transmembrane</keyword>
<dbReference type="RefSeq" id="WP_089421279.1">
    <property type="nucleotide sequence ID" value="NZ_CP022415.1"/>
</dbReference>
<name>A0A221K3T6_9RHOB</name>
<dbReference type="Proteomes" id="UP000199754">
    <property type="component" value="Chromosome"/>
</dbReference>
<organism evidence="2 3">
    <name type="scientific">Pseudosulfitobacter pseudonitzschiae</name>
    <dbReference type="NCBI Taxonomy" id="1402135"/>
    <lineage>
        <taxon>Bacteria</taxon>
        <taxon>Pseudomonadati</taxon>
        <taxon>Pseudomonadota</taxon>
        <taxon>Alphaproteobacteria</taxon>
        <taxon>Rhodobacterales</taxon>
        <taxon>Roseobacteraceae</taxon>
        <taxon>Pseudosulfitobacter</taxon>
    </lineage>
</organism>
<evidence type="ECO:0000313" key="2">
    <source>
        <dbReference type="EMBL" id="ASM73507.1"/>
    </source>
</evidence>
<dbReference type="AlphaFoldDB" id="A0A221K3T6"/>
<keyword evidence="1" id="KW-1133">Transmembrane helix</keyword>
<dbReference type="KEGG" id="spse:SULPSESMR1_02712"/>
<evidence type="ECO:0000313" key="3">
    <source>
        <dbReference type="Proteomes" id="UP000199754"/>
    </source>
</evidence>
<feature type="transmembrane region" description="Helical" evidence="1">
    <location>
        <begin position="44"/>
        <end position="65"/>
    </location>
</feature>
<proteinExistence type="predicted"/>
<feature type="transmembrane region" description="Helical" evidence="1">
    <location>
        <begin position="18"/>
        <end position="38"/>
    </location>
</feature>
<gene>
    <name evidence="2" type="ORF">SULPSESMR1_02712</name>
</gene>
<dbReference type="EMBL" id="CP022415">
    <property type="protein sequence ID" value="ASM73507.1"/>
    <property type="molecule type" value="Genomic_DNA"/>
</dbReference>
<sequence length="156" mass="17094">MKVLHDTPDRLILDETPWLIALLLAGFILVFVGSGLFIMSENLLFGLAFAVFGGGIGAVVMAMLIERLQIIFDRHAGTVTIRRKSMRRYTQVSHNLDNVSHAELETTIGSKGDKLSRPVLVITKGMSEGRHPLITAYSNLSGPPKIVAAINGWLKQ</sequence>
<accession>A0A221K3T6</accession>